<dbReference type="KEGG" id="bacg:D2962_12240"/>
<evidence type="ECO:0000313" key="1">
    <source>
        <dbReference type="EMBL" id="AYO31265.1"/>
    </source>
</evidence>
<dbReference type="EMBL" id="CP033169">
    <property type="protein sequence ID" value="AYO31265.1"/>
    <property type="molecule type" value="Genomic_DNA"/>
</dbReference>
<dbReference type="Pfam" id="PF14236">
    <property type="entry name" value="DruA"/>
    <property type="match status" value="1"/>
</dbReference>
<proteinExistence type="predicted"/>
<organism evidence="1 2">
    <name type="scientific">Biomaibacter acetigenes</name>
    <dbReference type="NCBI Taxonomy" id="2316383"/>
    <lineage>
        <taxon>Bacteria</taxon>
        <taxon>Bacillati</taxon>
        <taxon>Bacillota</taxon>
        <taxon>Clostridia</taxon>
        <taxon>Thermosediminibacterales</taxon>
        <taxon>Tepidanaerobacteraceae</taxon>
        <taxon>Biomaibacter</taxon>
    </lineage>
</organism>
<dbReference type="RefSeq" id="WP_122015127.1">
    <property type="nucleotide sequence ID" value="NZ_CP033169.1"/>
</dbReference>
<dbReference type="Proteomes" id="UP000280960">
    <property type="component" value="Chromosome"/>
</dbReference>
<dbReference type="InterPro" id="IPR025639">
    <property type="entry name" value="DruA"/>
</dbReference>
<keyword evidence="2" id="KW-1185">Reference proteome</keyword>
<reference evidence="1 2" key="1">
    <citation type="submission" date="2018-10" db="EMBL/GenBank/DDBJ databases">
        <authorList>
            <person name="Zhang X."/>
        </authorList>
    </citation>
    <scope>NUCLEOTIDE SEQUENCE [LARGE SCALE GENOMIC DNA]</scope>
    <source>
        <strain evidence="1 2">SK-G1</strain>
    </source>
</reference>
<gene>
    <name evidence="1" type="ORF">D2962_12240</name>
</gene>
<sequence>MRRKEFEFDTRELKGNIGDYEPVRLVIAKPGEDLKRWRAYINQYHILKDKQVFGSRLQYFVKSGDAELGCMQFSAAAWALEERDKWIGWTKEDKKVRLHLIINNSRFLIFPWVHIKNLASKALSLATKQIQEDFLREYCYAPVLLETFVDTEKYQGISYKASNWIYLGKTKGSGRTGKEGTLSKKAIFVYPLQADFKECLKGEKPYKVVAPQ</sequence>
<accession>A0A3G2R7B4</accession>
<dbReference type="AlphaFoldDB" id="A0A3G2R7B4"/>
<evidence type="ECO:0000313" key="2">
    <source>
        <dbReference type="Proteomes" id="UP000280960"/>
    </source>
</evidence>
<protein>
    <submittedName>
        <fullName evidence="1">DUF4338 domain-containing protein</fullName>
    </submittedName>
</protein>
<name>A0A3G2R7B4_9FIRM</name>